<dbReference type="EMBL" id="PJEO01000014">
    <property type="protein sequence ID" value="PKQ46318.1"/>
    <property type="molecule type" value="Genomic_DNA"/>
</dbReference>
<dbReference type="AlphaFoldDB" id="A0A2N3HN82"/>
<dbReference type="RefSeq" id="WP_106658595.1">
    <property type="nucleotide sequence ID" value="NZ_PJEO01000014.1"/>
</dbReference>
<dbReference type="GO" id="GO:0016829">
    <property type="term" value="F:lyase activity"/>
    <property type="evidence" value="ECO:0007669"/>
    <property type="project" value="UniProtKB-KW"/>
</dbReference>
<dbReference type="OrthoDB" id="979487at2"/>
<proteinExistence type="predicted"/>
<organism evidence="1 2">
    <name type="scientific">Confluentibacter flavum</name>
    <dbReference type="NCBI Taxonomy" id="1909700"/>
    <lineage>
        <taxon>Bacteria</taxon>
        <taxon>Pseudomonadati</taxon>
        <taxon>Bacteroidota</taxon>
        <taxon>Flavobacteriia</taxon>
        <taxon>Flavobacteriales</taxon>
        <taxon>Flavobacteriaceae</taxon>
        <taxon>Confluentibacter</taxon>
    </lineage>
</organism>
<name>A0A2N3HN82_9FLAO</name>
<sequence>MTKEEFYNELTKISALRDSRLNCAQLVKNDMKLFPYLIEILFNVDDKKSCHAAWVFEFVCEDYIYALIPHLDTFTKNIHKVHLESAIRPVSKVCQFMAKAYYSKENNTFKRLLSPEHKERIVETCFDWMINKHKVATKVFAMETLFLFGQNNAWIHTDLKHILEQDFQTQSAAYKSRAKHILHRMKKNT</sequence>
<evidence type="ECO:0000313" key="1">
    <source>
        <dbReference type="EMBL" id="PKQ46318.1"/>
    </source>
</evidence>
<dbReference type="Proteomes" id="UP000233435">
    <property type="component" value="Unassembled WGS sequence"/>
</dbReference>
<protein>
    <submittedName>
        <fullName evidence="1">Adenylosuccinate lyase</fullName>
    </submittedName>
</protein>
<reference evidence="1 2" key="1">
    <citation type="submission" date="2017-12" db="EMBL/GenBank/DDBJ databases">
        <title>Confluentibacter flavum sp. nov., isolated from the saline lake.</title>
        <authorList>
            <person name="Yu L."/>
        </authorList>
    </citation>
    <scope>NUCLEOTIDE SEQUENCE [LARGE SCALE GENOMIC DNA]</scope>
    <source>
        <strain evidence="1 2">3B</strain>
    </source>
</reference>
<accession>A0A2N3HN82</accession>
<keyword evidence="2" id="KW-1185">Reference proteome</keyword>
<comment type="caution">
    <text evidence="1">The sequence shown here is derived from an EMBL/GenBank/DDBJ whole genome shotgun (WGS) entry which is preliminary data.</text>
</comment>
<gene>
    <name evidence="1" type="ORF">CSW08_03920</name>
</gene>
<keyword evidence="1" id="KW-0456">Lyase</keyword>
<evidence type="ECO:0000313" key="2">
    <source>
        <dbReference type="Proteomes" id="UP000233435"/>
    </source>
</evidence>